<keyword evidence="2" id="KW-0812">Transmembrane</keyword>
<feature type="transmembrane region" description="Helical" evidence="2">
    <location>
        <begin position="179"/>
        <end position="201"/>
    </location>
</feature>
<feature type="compositionally biased region" description="Basic residues" evidence="1">
    <location>
        <begin position="253"/>
        <end position="264"/>
    </location>
</feature>
<proteinExistence type="predicted"/>
<evidence type="ECO:0000256" key="2">
    <source>
        <dbReference type="SAM" id="Phobius"/>
    </source>
</evidence>
<keyword evidence="4" id="KW-1185">Reference proteome</keyword>
<dbReference type="InterPro" id="IPR012098">
    <property type="entry name" value="SND3_fun"/>
</dbReference>
<dbReference type="EMBL" id="JARBJD010000155">
    <property type="protein sequence ID" value="KAK2949501.1"/>
    <property type="molecule type" value="Genomic_DNA"/>
</dbReference>
<feature type="transmembrane region" description="Helical" evidence="2">
    <location>
        <begin position="155"/>
        <end position="173"/>
    </location>
</feature>
<keyword evidence="2" id="KW-0472">Membrane</keyword>
<feature type="region of interest" description="Disordered" evidence="1">
    <location>
        <begin position="229"/>
        <end position="264"/>
    </location>
</feature>
<feature type="transmembrane region" description="Helical" evidence="2">
    <location>
        <begin position="72"/>
        <end position="91"/>
    </location>
</feature>
<dbReference type="Proteomes" id="UP001281761">
    <property type="component" value="Unassembled WGS sequence"/>
</dbReference>
<comment type="caution">
    <text evidence="3">The sequence shown here is derived from an EMBL/GenBank/DDBJ whole genome shotgun (WGS) entry which is preliminary data.</text>
</comment>
<keyword evidence="2" id="KW-1133">Transmembrane helix</keyword>
<gene>
    <name evidence="3" type="ORF">BLNAU_15589</name>
</gene>
<evidence type="ECO:0000256" key="1">
    <source>
        <dbReference type="SAM" id="MobiDB-lite"/>
    </source>
</evidence>
<evidence type="ECO:0000313" key="3">
    <source>
        <dbReference type="EMBL" id="KAK2949501.1"/>
    </source>
</evidence>
<organism evidence="3 4">
    <name type="scientific">Blattamonas nauphoetae</name>
    <dbReference type="NCBI Taxonomy" id="2049346"/>
    <lineage>
        <taxon>Eukaryota</taxon>
        <taxon>Metamonada</taxon>
        <taxon>Preaxostyla</taxon>
        <taxon>Oxymonadida</taxon>
        <taxon>Blattamonas</taxon>
    </lineage>
</organism>
<name>A0ABQ9XC46_9EUKA</name>
<sequence>MSRPMSDTCKKQIEQTSQTKLWPQDCEVTETNVADLPPTEMGSMVASLAISTILKKTGYPYVDLEVGYRQELYLATFVAIKLFFTGLYYIIEKMAEKKDDTNKNIKIEAPAQNAMMQQMAQQFGMAQQLGLAGPTSPEPQFVSLREYDTVQARQLWTSQLTGMILPLIMYYFGKNAAQIGVSVVMTVFSFFTSNMVQEYFFGIKKPRPFEPDFLTKKMKEFSESALKMQEEVLRQQQEQAQPPPSAPQSSSRAPKRSRTVAHQD</sequence>
<dbReference type="Pfam" id="PF10032">
    <property type="entry name" value="Pho88"/>
    <property type="match status" value="1"/>
</dbReference>
<protein>
    <submittedName>
        <fullName evidence="3">Uncharacterized protein</fullName>
    </submittedName>
</protein>
<accession>A0ABQ9XC46</accession>
<reference evidence="3 4" key="1">
    <citation type="journal article" date="2022" name="bioRxiv">
        <title>Genomics of Preaxostyla Flagellates Illuminates Evolutionary Transitions and the Path Towards Mitochondrial Loss.</title>
        <authorList>
            <person name="Novak L.V.F."/>
            <person name="Treitli S.C."/>
            <person name="Pyrih J."/>
            <person name="Halakuc P."/>
            <person name="Pipaliya S.V."/>
            <person name="Vacek V."/>
            <person name="Brzon O."/>
            <person name="Soukal P."/>
            <person name="Eme L."/>
            <person name="Dacks J.B."/>
            <person name="Karnkowska A."/>
            <person name="Elias M."/>
            <person name="Hampl V."/>
        </authorList>
    </citation>
    <scope>NUCLEOTIDE SEQUENCE [LARGE SCALE GENOMIC DNA]</scope>
    <source>
        <strain evidence="3">NAU3</strain>
        <tissue evidence="3">Gut</tissue>
    </source>
</reference>
<evidence type="ECO:0000313" key="4">
    <source>
        <dbReference type="Proteomes" id="UP001281761"/>
    </source>
</evidence>